<dbReference type="Pfam" id="PF00069">
    <property type="entry name" value="Pkinase"/>
    <property type="match status" value="1"/>
</dbReference>
<dbReference type="GO" id="GO:0005524">
    <property type="term" value="F:ATP binding"/>
    <property type="evidence" value="ECO:0007669"/>
    <property type="project" value="UniProtKB-KW"/>
</dbReference>
<dbReference type="SUPFAM" id="SSF56112">
    <property type="entry name" value="Protein kinase-like (PK-like)"/>
    <property type="match status" value="1"/>
</dbReference>
<protein>
    <recommendedName>
        <fullName evidence="6">Protein kinase domain-containing protein</fullName>
    </recommendedName>
</protein>
<keyword evidence="3" id="KW-0547">Nucleotide-binding</keyword>
<evidence type="ECO:0000313" key="7">
    <source>
        <dbReference type="EMBL" id="CAE8672640.1"/>
    </source>
</evidence>
<dbReference type="GO" id="GO:0004674">
    <property type="term" value="F:protein serine/threonine kinase activity"/>
    <property type="evidence" value="ECO:0007669"/>
    <property type="project" value="UniProtKB-KW"/>
</dbReference>
<organism evidence="7 8">
    <name type="scientific">Polarella glacialis</name>
    <name type="common">Dinoflagellate</name>
    <dbReference type="NCBI Taxonomy" id="89957"/>
    <lineage>
        <taxon>Eukaryota</taxon>
        <taxon>Sar</taxon>
        <taxon>Alveolata</taxon>
        <taxon>Dinophyceae</taxon>
        <taxon>Suessiales</taxon>
        <taxon>Suessiaceae</taxon>
        <taxon>Polarella</taxon>
    </lineage>
</organism>
<evidence type="ECO:0000256" key="1">
    <source>
        <dbReference type="ARBA" id="ARBA00022527"/>
    </source>
</evidence>
<evidence type="ECO:0000256" key="2">
    <source>
        <dbReference type="ARBA" id="ARBA00022679"/>
    </source>
</evidence>
<dbReference type="Gene3D" id="3.30.200.20">
    <property type="entry name" value="Phosphorylase Kinase, domain 1"/>
    <property type="match status" value="1"/>
</dbReference>
<dbReference type="PROSITE" id="PS50011">
    <property type="entry name" value="PROTEIN_KINASE_DOM"/>
    <property type="match status" value="1"/>
</dbReference>
<evidence type="ECO:0000256" key="4">
    <source>
        <dbReference type="ARBA" id="ARBA00022777"/>
    </source>
</evidence>
<comment type="caution">
    <text evidence="7">The sequence shown here is derived from an EMBL/GenBank/DDBJ whole genome shotgun (WGS) entry which is preliminary data.</text>
</comment>
<feature type="domain" description="Protein kinase" evidence="6">
    <location>
        <begin position="52"/>
        <end position="357"/>
    </location>
</feature>
<accession>A0A813JBD6</accession>
<keyword evidence="5" id="KW-0067">ATP-binding</keyword>
<dbReference type="PANTHER" id="PTHR24349">
    <property type="entry name" value="SERINE/THREONINE-PROTEIN KINASE"/>
    <property type="match status" value="1"/>
</dbReference>
<evidence type="ECO:0000313" key="8">
    <source>
        <dbReference type="Proteomes" id="UP000626109"/>
    </source>
</evidence>
<keyword evidence="1" id="KW-0723">Serine/threonine-protein kinase</keyword>
<evidence type="ECO:0000256" key="5">
    <source>
        <dbReference type="ARBA" id="ARBA00022840"/>
    </source>
</evidence>
<keyword evidence="2" id="KW-0808">Transferase</keyword>
<evidence type="ECO:0000256" key="3">
    <source>
        <dbReference type="ARBA" id="ARBA00022741"/>
    </source>
</evidence>
<keyword evidence="4" id="KW-0418">Kinase</keyword>
<reference evidence="7" key="1">
    <citation type="submission" date="2021-02" db="EMBL/GenBank/DDBJ databases">
        <authorList>
            <person name="Dougan E. K."/>
            <person name="Rhodes N."/>
            <person name="Thang M."/>
            <person name="Chan C."/>
        </authorList>
    </citation>
    <scope>NUCLEOTIDE SEQUENCE</scope>
</reference>
<proteinExistence type="predicted"/>
<dbReference type="InterPro" id="IPR050205">
    <property type="entry name" value="CDPK_Ser/Thr_kinases"/>
</dbReference>
<dbReference type="EMBL" id="CAJNNW010024469">
    <property type="protein sequence ID" value="CAE8672640.1"/>
    <property type="molecule type" value="Genomic_DNA"/>
</dbReference>
<dbReference type="InterPro" id="IPR000719">
    <property type="entry name" value="Prot_kinase_dom"/>
</dbReference>
<dbReference type="Gene3D" id="1.10.510.10">
    <property type="entry name" value="Transferase(Phosphotransferase) domain 1"/>
    <property type="match status" value="1"/>
</dbReference>
<dbReference type="InterPro" id="IPR011009">
    <property type="entry name" value="Kinase-like_dom_sf"/>
</dbReference>
<sequence length="442" mass="48524">MVLSSLQKTLSKLEGDKTRSQDLAQVLASRVKLAKSVTQPVHLKRDFNESGYIVTSLLGEGRFGVVKLAKKKSTRHTSYVLAAPNKSGMRQDQGDAMEFVAVRIIMRYRPGAGRNKTSIGRASIGGNTNSDLLSIKESHAALMKTVTALRALDHPGICRELETFEDSQCIYIVMEYYSGGHLLQKEDKPLSDARAASCINQIVSAMAHAHEHGVVHQDLRPENIKYATADADARLVITDWTCADFVDAPDVWDGRKELIFTDYSAPELSAQGRSDRGDMWSIGVLAYALLTFSLPFAHQGMRQSLIHSLTHSPTPKDFVLSGTAKLSTNAASFVEGLLRLQPSQRLSAQQAQAHPWLVESRRVNRPPPPSKEAMASAMTSLAQFSTKNMMHRAASTFAASHISGNRLRELELAFYAADSDGNGTIDRPPGDGCTPQRFCQFH</sequence>
<evidence type="ECO:0000259" key="6">
    <source>
        <dbReference type="PROSITE" id="PS50011"/>
    </source>
</evidence>
<gene>
    <name evidence="7" type="ORF">PGLA2088_LOCUS18161</name>
</gene>
<name>A0A813JBD6_POLGL</name>
<dbReference type="Gene3D" id="1.10.238.10">
    <property type="entry name" value="EF-hand"/>
    <property type="match status" value="2"/>
</dbReference>
<dbReference type="Proteomes" id="UP000626109">
    <property type="component" value="Unassembled WGS sequence"/>
</dbReference>
<dbReference type="AlphaFoldDB" id="A0A813JBD6"/>